<feature type="region of interest" description="Disordered" evidence="3">
    <location>
        <begin position="1"/>
        <end position="74"/>
    </location>
</feature>
<dbReference type="OrthoDB" id="422005at2759"/>
<dbReference type="Pfam" id="PF00313">
    <property type="entry name" value="CSD"/>
    <property type="match status" value="1"/>
</dbReference>
<sequence length="502" mass="52382">MSTDSEQHQPLEKLEIAPGSAPLQRRHSIHTTSPTSTDGLPLPEEPTAPAPSDSASPELAEEDRPAGEAAAGQPSGLASFDSLYSAINSVPVEAHHHPYYPIGGPSATYPSAAAPQFASEWGSPPSLQRHLGGDGHSLQNPPLYPVPGRGEKRTGRCKFFNALKGFGFIIDHHGEELGNDVEVFVHYTAIDSIQTGRGGFRSLLEGEEVEYTIMQGPKGWQAQSVTGPNGMPCIGSPSNTTKNLGPAPDGYHRKFSVGSMSSDDFRPYGGGGGYGSKRNGRGGGLDSGYYSSAMTSPVQTPHQLYSPPQYPAYPHPSPHASYGPPPVGIPLALHHGNAYSFLPPPPPPHTVLASPDGASPPGGTLLLPNVNPNAPPDESDPNSPYRPLPPSTFYQPGPPPPLRGGPGGPPNMQGYYPISNGGPPGYYPPAGYDGYPQPGFGGLPSLSQPYPLPLPSGMAGSGGWAEAPLEQDEHEVEVEVSAGSEKAGAEEEVRPAPTVVAA</sequence>
<dbReference type="STRING" id="106004.A0A1Y2DKY0"/>
<gene>
    <name evidence="5" type="ORF">BCR35DRAFT_309229</name>
</gene>
<feature type="region of interest" description="Disordered" evidence="3">
    <location>
        <begin position="340"/>
        <end position="417"/>
    </location>
</feature>
<dbReference type="PANTHER" id="PTHR46109:SF1">
    <property type="entry name" value="PROTEIN LIN-28 HOMOLOG"/>
    <property type="match status" value="1"/>
</dbReference>
<dbReference type="InterPro" id="IPR002059">
    <property type="entry name" value="CSP_DNA-bd"/>
</dbReference>
<dbReference type="InterPro" id="IPR011129">
    <property type="entry name" value="CSD"/>
</dbReference>
<feature type="region of interest" description="Disordered" evidence="3">
    <location>
        <begin position="239"/>
        <end position="258"/>
    </location>
</feature>
<dbReference type="PANTHER" id="PTHR46109">
    <property type="entry name" value="PROTEIN LIN-28"/>
    <property type="match status" value="1"/>
</dbReference>
<comment type="caution">
    <text evidence="5">The sequence shown here is derived from an EMBL/GenBank/DDBJ whole genome shotgun (WGS) entry which is preliminary data.</text>
</comment>
<protein>
    <submittedName>
        <fullName evidence="5">Cold-shock' DNA-binding domain-domain-containing protein</fullName>
    </submittedName>
</protein>
<feature type="compositionally biased region" description="Pro residues" evidence="3">
    <location>
        <begin position="308"/>
        <end position="321"/>
    </location>
</feature>
<feature type="domain" description="CSD" evidence="4">
    <location>
        <begin position="152"/>
        <end position="227"/>
    </location>
</feature>
<evidence type="ECO:0000313" key="6">
    <source>
        <dbReference type="Proteomes" id="UP000193467"/>
    </source>
</evidence>
<evidence type="ECO:0000256" key="1">
    <source>
        <dbReference type="ARBA" id="ARBA00004496"/>
    </source>
</evidence>
<dbReference type="InterPro" id="IPR051373">
    <property type="entry name" value="Lin-28_RNA-binding"/>
</dbReference>
<reference evidence="5 6" key="1">
    <citation type="submission" date="2016-07" db="EMBL/GenBank/DDBJ databases">
        <title>Pervasive Adenine N6-methylation of Active Genes in Fungi.</title>
        <authorList>
            <consortium name="DOE Joint Genome Institute"/>
            <person name="Mondo S.J."/>
            <person name="Dannebaum R.O."/>
            <person name="Kuo R.C."/>
            <person name="Labutti K."/>
            <person name="Haridas S."/>
            <person name="Kuo A."/>
            <person name="Salamov A."/>
            <person name="Ahrendt S.R."/>
            <person name="Lipzen A."/>
            <person name="Sullivan W."/>
            <person name="Andreopoulos W.B."/>
            <person name="Clum A."/>
            <person name="Lindquist E."/>
            <person name="Daum C."/>
            <person name="Ramamoorthy G.K."/>
            <person name="Gryganskyi A."/>
            <person name="Culley D."/>
            <person name="Magnuson J.K."/>
            <person name="James T.Y."/>
            <person name="O'Malley M.A."/>
            <person name="Stajich J.E."/>
            <person name="Spatafora J.W."/>
            <person name="Visel A."/>
            <person name="Grigoriev I.V."/>
        </authorList>
    </citation>
    <scope>NUCLEOTIDE SEQUENCE [LARGE SCALE GENOMIC DNA]</scope>
    <source>
        <strain evidence="5 6">62-1032</strain>
    </source>
</reference>
<dbReference type="AlphaFoldDB" id="A0A1Y2DKY0"/>
<feature type="compositionally biased region" description="Basic and acidic residues" evidence="3">
    <location>
        <begin position="1"/>
        <end position="15"/>
    </location>
</feature>
<accession>A0A1Y2DKY0</accession>
<dbReference type="PROSITE" id="PS51857">
    <property type="entry name" value="CSD_2"/>
    <property type="match status" value="1"/>
</dbReference>
<dbReference type="GO" id="GO:0003729">
    <property type="term" value="F:mRNA binding"/>
    <property type="evidence" value="ECO:0007669"/>
    <property type="project" value="TreeGrafter"/>
</dbReference>
<comment type="subcellular location">
    <subcellularLocation>
        <location evidence="1">Cytoplasm</location>
    </subcellularLocation>
</comment>
<dbReference type="Proteomes" id="UP000193467">
    <property type="component" value="Unassembled WGS sequence"/>
</dbReference>
<dbReference type="Gene3D" id="2.40.50.140">
    <property type="entry name" value="Nucleic acid-binding proteins"/>
    <property type="match status" value="1"/>
</dbReference>
<feature type="compositionally biased region" description="Pro residues" evidence="3">
    <location>
        <begin position="384"/>
        <end position="409"/>
    </location>
</feature>
<dbReference type="EMBL" id="MCGR01000075">
    <property type="protein sequence ID" value="ORY59892.1"/>
    <property type="molecule type" value="Genomic_DNA"/>
</dbReference>
<feature type="region of interest" description="Disordered" evidence="3">
    <location>
        <begin position="117"/>
        <end position="150"/>
    </location>
</feature>
<dbReference type="InParanoid" id="A0A1Y2DKY0"/>
<organism evidence="5 6">
    <name type="scientific">Leucosporidium creatinivorum</name>
    <dbReference type="NCBI Taxonomy" id="106004"/>
    <lineage>
        <taxon>Eukaryota</taxon>
        <taxon>Fungi</taxon>
        <taxon>Dikarya</taxon>
        <taxon>Basidiomycota</taxon>
        <taxon>Pucciniomycotina</taxon>
        <taxon>Microbotryomycetes</taxon>
        <taxon>Leucosporidiales</taxon>
        <taxon>Leucosporidium</taxon>
    </lineage>
</organism>
<feature type="region of interest" description="Disordered" evidence="3">
    <location>
        <begin position="297"/>
        <end position="321"/>
    </location>
</feature>
<dbReference type="SMART" id="SM00357">
    <property type="entry name" value="CSP"/>
    <property type="match status" value="1"/>
</dbReference>
<evidence type="ECO:0000256" key="3">
    <source>
        <dbReference type="SAM" id="MobiDB-lite"/>
    </source>
</evidence>
<keyword evidence="6" id="KW-1185">Reference proteome</keyword>
<dbReference type="GO" id="GO:0005737">
    <property type="term" value="C:cytoplasm"/>
    <property type="evidence" value="ECO:0007669"/>
    <property type="project" value="UniProtKB-SubCell"/>
</dbReference>
<feature type="compositionally biased region" description="Low complexity" evidence="3">
    <location>
        <begin position="438"/>
        <end position="449"/>
    </location>
</feature>
<evidence type="ECO:0000259" key="4">
    <source>
        <dbReference type="PROSITE" id="PS51857"/>
    </source>
</evidence>
<evidence type="ECO:0000256" key="2">
    <source>
        <dbReference type="ARBA" id="ARBA00022490"/>
    </source>
</evidence>
<dbReference type="InterPro" id="IPR012340">
    <property type="entry name" value="NA-bd_OB-fold"/>
</dbReference>
<feature type="compositionally biased region" description="Acidic residues" evidence="3">
    <location>
        <begin position="469"/>
        <end position="478"/>
    </location>
</feature>
<feature type="region of interest" description="Disordered" evidence="3">
    <location>
        <begin position="438"/>
        <end position="502"/>
    </location>
</feature>
<dbReference type="CDD" id="cd04458">
    <property type="entry name" value="CSP_CDS"/>
    <property type="match status" value="1"/>
</dbReference>
<proteinExistence type="predicted"/>
<dbReference type="GO" id="GO:0003677">
    <property type="term" value="F:DNA binding"/>
    <property type="evidence" value="ECO:0007669"/>
    <property type="project" value="UniProtKB-KW"/>
</dbReference>
<evidence type="ECO:0000313" key="5">
    <source>
        <dbReference type="EMBL" id="ORY59892.1"/>
    </source>
</evidence>
<dbReference type="GO" id="GO:0031054">
    <property type="term" value="P:pre-miRNA processing"/>
    <property type="evidence" value="ECO:0007669"/>
    <property type="project" value="TreeGrafter"/>
</dbReference>
<keyword evidence="2" id="KW-0963">Cytoplasm</keyword>
<dbReference type="SUPFAM" id="SSF50249">
    <property type="entry name" value="Nucleic acid-binding proteins"/>
    <property type="match status" value="1"/>
</dbReference>
<dbReference type="GO" id="GO:0005634">
    <property type="term" value="C:nucleus"/>
    <property type="evidence" value="ECO:0007669"/>
    <property type="project" value="TreeGrafter"/>
</dbReference>
<name>A0A1Y2DKY0_9BASI</name>
<keyword evidence="5" id="KW-0238">DNA-binding</keyword>